<name>A0ABX2JG57_9SPHN</name>
<accession>A0ABX2JG57</accession>
<dbReference type="InterPro" id="IPR009875">
    <property type="entry name" value="PilZ_domain"/>
</dbReference>
<dbReference type="RefSeq" id="WP_174194053.1">
    <property type="nucleotide sequence ID" value="NZ_JABULH010000003.1"/>
</dbReference>
<dbReference type="SUPFAM" id="SSF141371">
    <property type="entry name" value="PilZ domain-like"/>
    <property type="match status" value="1"/>
</dbReference>
<evidence type="ECO:0000313" key="4">
    <source>
        <dbReference type="Proteomes" id="UP000621447"/>
    </source>
</evidence>
<dbReference type="Pfam" id="PF07238">
    <property type="entry name" value="PilZ"/>
    <property type="match status" value="1"/>
</dbReference>
<organism evidence="3 4">
    <name type="scientific">Sphingomonas hominis</name>
    <dbReference type="NCBI Taxonomy" id="2741495"/>
    <lineage>
        <taxon>Bacteria</taxon>
        <taxon>Pseudomonadati</taxon>
        <taxon>Pseudomonadota</taxon>
        <taxon>Alphaproteobacteria</taxon>
        <taxon>Sphingomonadales</taxon>
        <taxon>Sphingomonadaceae</taxon>
        <taxon>Sphingomonas</taxon>
    </lineage>
</organism>
<sequence>MQPISILSADEAAARDPRTSVMLSAEVVRSEGSAPTQHRVLNVSVSGVCIAKPVGLVADMPVMVSLGRVDHVGARVKWVRGDRAGLRFDEAIDLDAARQRRPGNGAPPPPTSGWMAAANERFRRQTTL</sequence>
<protein>
    <submittedName>
        <fullName evidence="3">PilZ domain-containing protein</fullName>
    </submittedName>
</protein>
<feature type="region of interest" description="Disordered" evidence="1">
    <location>
        <begin position="97"/>
        <end position="118"/>
    </location>
</feature>
<feature type="domain" description="PilZ" evidence="2">
    <location>
        <begin position="15"/>
        <end position="96"/>
    </location>
</feature>
<gene>
    <name evidence="3" type="ORF">HRV97_09700</name>
</gene>
<dbReference type="Proteomes" id="UP000621447">
    <property type="component" value="Unassembled WGS sequence"/>
</dbReference>
<evidence type="ECO:0000256" key="1">
    <source>
        <dbReference type="SAM" id="MobiDB-lite"/>
    </source>
</evidence>
<proteinExistence type="predicted"/>
<reference evidence="3 4" key="1">
    <citation type="submission" date="2020-06" db="EMBL/GenBank/DDBJ databases">
        <title>Sphingomonas hominis sp. nov., a member of the Sphingomonas, isolated from the hair of a 22-year-old girl.</title>
        <authorList>
            <person name="Zhang D.-F."/>
            <person name="Cui X.-W."/>
        </authorList>
    </citation>
    <scope>NUCLEOTIDE SEQUENCE [LARGE SCALE GENOMIC DNA]</scope>
    <source>
        <strain evidence="3 4">HHU CXW</strain>
    </source>
</reference>
<dbReference type="EMBL" id="JABULH010000003">
    <property type="protein sequence ID" value="NTS65436.1"/>
    <property type="molecule type" value="Genomic_DNA"/>
</dbReference>
<evidence type="ECO:0000259" key="2">
    <source>
        <dbReference type="Pfam" id="PF07238"/>
    </source>
</evidence>
<evidence type="ECO:0000313" key="3">
    <source>
        <dbReference type="EMBL" id="NTS65436.1"/>
    </source>
</evidence>
<keyword evidence="4" id="KW-1185">Reference proteome</keyword>
<comment type="caution">
    <text evidence="3">The sequence shown here is derived from an EMBL/GenBank/DDBJ whole genome shotgun (WGS) entry which is preliminary data.</text>
</comment>